<sequence length="95" mass="10278">MTASRPQISVLLVIFLVFMEWNCVKITAIRPVEAAEQRLKNKNILVIQSLPRGRVPPSGSNPCTYIPGGRSRGRCAIAVEGEFSSHLAAAPTTST</sequence>
<feature type="chain" id="PRO_5042143273" evidence="1">
    <location>
        <begin position="35"/>
        <end position="95"/>
    </location>
</feature>
<comment type="caution">
    <text evidence="2">The sequence shown here is derived from an EMBL/GenBank/DDBJ whole genome shotgun (WGS) entry which is preliminary data.</text>
</comment>
<evidence type="ECO:0000256" key="1">
    <source>
        <dbReference type="SAM" id="SignalP"/>
    </source>
</evidence>
<dbReference type="AlphaFoldDB" id="A0AAD4J3G6"/>
<dbReference type="PANTHER" id="PTHR33592">
    <property type="entry name" value="TRANSMEMBRANE PROTEIN"/>
    <property type="match status" value="1"/>
</dbReference>
<name>A0AAD4J3G6_PERFH</name>
<gene>
    <name evidence="2" type="ORF">C2S53_014715</name>
</gene>
<feature type="signal peptide" evidence="1">
    <location>
        <begin position="1"/>
        <end position="34"/>
    </location>
</feature>
<protein>
    <submittedName>
        <fullName evidence="2">Uncharacterized protein</fullName>
    </submittedName>
</protein>
<evidence type="ECO:0000313" key="2">
    <source>
        <dbReference type="EMBL" id="KAH6826502.1"/>
    </source>
</evidence>
<organism evidence="2 3">
    <name type="scientific">Perilla frutescens var. hirtella</name>
    <name type="common">Perilla citriodora</name>
    <name type="synonym">Perilla setoyensis</name>
    <dbReference type="NCBI Taxonomy" id="608512"/>
    <lineage>
        <taxon>Eukaryota</taxon>
        <taxon>Viridiplantae</taxon>
        <taxon>Streptophyta</taxon>
        <taxon>Embryophyta</taxon>
        <taxon>Tracheophyta</taxon>
        <taxon>Spermatophyta</taxon>
        <taxon>Magnoliopsida</taxon>
        <taxon>eudicotyledons</taxon>
        <taxon>Gunneridae</taxon>
        <taxon>Pentapetalae</taxon>
        <taxon>asterids</taxon>
        <taxon>lamiids</taxon>
        <taxon>Lamiales</taxon>
        <taxon>Lamiaceae</taxon>
        <taxon>Nepetoideae</taxon>
        <taxon>Elsholtzieae</taxon>
        <taxon>Perilla</taxon>
    </lineage>
</organism>
<evidence type="ECO:0000313" key="3">
    <source>
        <dbReference type="Proteomes" id="UP001190926"/>
    </source>
</evidence>
<dbReference type="EMBL" id="SDAM02000166">
    <property type="protein sequence ID" value="KAH6826502.1"/>
    <property type="molecule type" value="Genomic_DNA"/>
</dbReference>
<keyword evidence="3" id="KW-1185">Reference proteome</keyword>
<reference evidence="2 3" key="1">
    <citation type="journal article" date="2021" name="Nat. Commun.">
        <title>Incipient diploidization of the medicinal plant Perilla within 10,000 years.</title>
        <authorList>
            <person name="Zhang Y."/>
            <person name="Shen Q."/>
            <person name="Leng L."/>
            <person name="Zhang D."/>
            <person name="Chen S."/>
            <person name="Shi Y."/>
            <person name="Ning Z."/>
            <person name="Chen S."/>
        </authorList>
    </citation>
    <scope>NUCLEOTIDE SEQUENCE [LARGE SCALE GENOMIC DNA]</scope>
    <source>
        <strain evidence="3">cv. PC099</strain>
    </source>
</reference>
<dbReference type="Proteomes" id="UP001190926">
    <property type="component" value="Unassembled WGS sequence"/>
</dbReference>
<keyword evidence="1" id="KW-0732">Signal</keyword>
<proteinExistence type="predicted"/>
<accession>A0AAD4J3G6</accession>
<dbReference type="PANTHER" id="PTHR33592:SF3">
    <property type="entry name" value="TRANSMEMBRANE PROTEIN"/>
    <property type="match status" value="1"/>
</dbReference>